<dbReference type="Proteomes" id="UP000189670">
    <property type="component" value="Unassembled WGS sequence"/>
</dbReference>
<evidence type="ECO:0000313" key="1">
    <source>
        <dbReference type="EMBL" id="ETR66450.1"/>
    </source>
</evidence>
<sequence>MAGITINENTGQITIDAISNKNGYQKISVIANDNMSENNTATEFLELTINEINDPPVFNLSKHSITLDEDFT</sequence>
<accession>A0A1V1NV42</accession>
<proteinExistence type="predicted"/>
<organism evidence="1 2">
    <name type="scientific">Candidatus Magnetoglobus multicellularis str. Araruama</name>
    <dbReference type="NCBI Taxonomy" id="890399"/>
    <lineage>
        <taxon>Bacteria</taxon>
        <taxon>Pseudomonadati</taxon>
        <taxon>Thermodesulfobacteriota</taxon>
        <taxon>Desulfobacteria</taxon>
        <taxon>Desulfobacterales</taxon>
        <taxon>Desulfobacteraceae</taxon>
        <taxon>Candidatus Magnetoglobus</taxon>
    </lineage>
</organism>
<gene>
    <name evidence="1" type="ORF">OMM_12778</name>
</gene>
<evidence type="ECO:0008006" key="3">
    <source>
        <dbReference type="Google" id="ProtNLM"/>
    </source>
</evidence>
<name>A0A1V1NV42_9BACT</name>
<dbReference type="AlphaFoldDB" id="A0A1V1NV42"/>
<comment type="caution">
    <text evidence="1">The sequence shown here is derived from an EMBL/GenBank/DDBJ whole genome shotgun (WGS) entry which is preliminary data.</text>
</comment>
<feature type="non-terminal residue" evidence="1">
    <location>
        <position position="72"/>
    </location>
</feature>
<evidence type="ECO:0000313" key="2">
    <source>
        <dbReference type="Proteomes" id="UP000189670"/>
    </source>
</evidence>
<protein>
    <recommendedName>
        <fullName evidence="3">Cadherin domain-containing protein</fullName>
    </recommendedName>
</protein>
<reference evidence="2" key="1">
    <citation type="submission" date="2012-11" db="EMBL/GenBank/DDBJ databases">
        <authorList>
            <person name="Lucero-Rivera Y.E."/>
            <person name="Tovar-Ramirez D."/>
        </authorList>
    </citation>
    <scope>NUCLEOTIDE SEQUENCE [LARGE SCALE GENOMIC DNA]</scope>
    <source>
        <strain evidence="2">Araruama</strain>
    </source>
</reference>
<dbReference type="EMBL" id="ATBP01001974">
    <property type="protein sequence ID" value="ETR66450.1"/>
    <property type="molecule type" value="Genomic_DNA"/>
</dbReference>